<reference evidence="2" key="1">
    <citation type="submission" date="2021-01" db="EMBL/GenBank/DDBJ databases">
        <title>Whole genome shotgun sequence of Rugosimonospora africana NBRC 104875.</title>
        <authorList>
            <person name="Komaki H."/>
            <person name="Tamura T."/>
        </authorList>
    </citation>
    <scope>NUCLEOTIDE SEQUENCE</scope>
    <source>
        <strain evidence="2">NBRC 104875</strain>
    </source>
</reference>
<protein>
    <recommendedName>
        <fullName evidence="1">Cip1-like core domain-containing protein</fullName>
    </recommendedName>
</protein>
<dbReference type="InterPro" id="IPR048955">
    <property type="entry name" value="Cip1-like_core"/>
</dbReference>
<sequence length="223" mass="23836">MCDGFENQAAGTPSGDWAISYPNCSGSSTATIDTTTAHSGGKSLRVNGAAGYCNHIFVGPTRSLTGIGPVWYARFYVRHTTALPAAHVAFAAMRDAADGGNDLRMGGQNGALQWNRQSDDATLPEQSPTGVSLSVPLPTNQWTCVEFMVNGTAGTMQTWVNGTDVAGLHEDGTPTQDVDRQWLSRANWRPQLTDFRLGWEAYGDGADTLWYDDVALGATRIGC</sequence>
<accession>A0A8J3VT92</accession>
<name>A0A8J3VT92_9ACTN</name>
<gene>
    <name evidence="2" type="ORF">Raf01_55830</name>
</gene>
<feature type="domain" description="Cip1-like core" evidence="1">
    <location>
        <begin position="11"/>
        <end position="218"/>
    </location>
</feature>
<dbReference type="AlphaFoldDB" id="A0A8J3VT92"/>
<evidence type="ECO:0000313" key="2">
    <source>
        <dbReference type="EMBL" id="GIH17411.1"/>
    </source>
</evidence>
<dbReference type="SUPFAM" id="SSF49899">
    <property type="entry name" value="Concanavalin A-like lectins/glucanases"/>
    <property type="match status" value="1"/>
</dbReference>
<keyword evidence="3" id="KW-1185">Reference proteome</keyword>
<comment type="caution">
    <text evidence="2">The sequence shown here is derived from an EMBL/GenBank/DDBJ whole genome shotgun (WGS) entry which is preliminary data.</text>
</comment>
<organism evidence="2 3">
    <name type="scientific">Rugosimonospora africana</name>
    <dbReference type="NCBI Taxonomy" id="556532"/>
    <lineage>
        <taxon>Bacteria</taxon>
        <taxon>Bacillati</taxon>
        <taxon>Actinomycetota</taxon>
        <taxon>Actinomycetes</taxon>
        <taxon>Micromonosporales</taxon>
        <taxon>Micromonosporaceae</taxon>
        <taxon>Rugosimonospora</taxon>
    </lineage>
</organism>
<evidence type="ECO:0000259" key="1">
    <source>
        <dbReference type="Pfam" id="PF21340"/>
    </source>
</evidence>
<dbReference type="Pfam" id="PF21340">
    <property type="entry name" value="Polysacc_lyase-like"/>
    <property type="match status" value="1"/>
</dbReference>
<dbReference type="Proteomes" id="UP000642748">
    <property type="component" value="Unassembled WGS sequence"/>
</dbReference>
<proteinExistence type="predicted"/>
<dbReference type="InterPro" id="IPR013320">
    <property type="entry name" value="ConA-like_dom_sf"/>
</dbReference>
<evidence type="ECO:0000313" key="3">
    <source>
        <dbReference type="Proteomes" id="UP000642748"/>
    </source>
</evidence>
<dbReference type="EMBL" id="BONZ01000054">
    <property type="protein sequence ID" value="GIH17411.1"/>
    <property type="molecule type" value="Genomic_DNA"/>
</dbReference>
<dbReference type="Gene3D" id="2.60.120.200">
    <property type="match status" value="1"/>
</dbReference>